<dbReference type="EMBL" id="JBHSGQ010000003">
    <property type="protein sequence ID" value="MFC4725336.1"/>
    <property type="molecule type" value="Genomic_DNA"/>
</dbReference>
<organism evidence="2 3">
    <name type="scientific">Glycocaulis abyssi</name>
    <dbReference type="NCBI Taxonomy" id="1433403"/>
    <lineage>
        <taxon>Bacteria</taxon>
        <taxon>Pseudomonadati</taxon>
        <taxon>Pseudomonadota</taxon>
        <taxon>Alphaproteobacteria</taxon>
        <taxon>Maricaulales</taxon>
        <taxon>Maricaulaceae</taxon>
        <taxon>Glycocaulis</taxon>
    </lineage>
</organism>
<comment type="caution">
    <text evidence="2">The sequence shown here is derived from an EMBL/GenBank/DDBJ whole genome shotgun (WGS) entry which is preliminary data.</text>
</comment>
<evidence type="ECO:0000256" key="1">
    <source>
        <dbReference type="SAM" id="Phobius"/>
    </source>
</evidence>
<sequence length="155" mass="16683">MDDSPLALLIVLAASALAVGGLIALNRFIGGWSDIRFEDVSLPAQRLEEDVIGFRSGDGVIASNGLAALVMEQDEARLGLVLARGDRCVTRALRPGEIARLEGDGPRFHIHFNDFTLPRVTLDLDESAAEGWETIMRRFVKDAAASTGEGHVRAS</sequence>
<keyword evidence="3" id="KW-1185">Reference proteome</keyword>
<accession>A0ABV9NDJ5</accession>
<feature type="transmembrane region" description="Helical" evidence="1">
    <location>
        <begin position="6"/>
        <end position="26"/>
    </location>
</feature>
<evidence type="ECO:0000313" key="3">
    <source>
        <dbReference type="Proteomes" id="UP001596024"/>
    </source>
</evidence>
<gene>
    <name evidence="2" type="ORF">ACFPB0_08545</name>
</gene>
<keyword evidence="1" id="KW-1133">Transmembrane helix</keyword>
<keyword evidence="1" id="KW-0812">Transmembrane</keyword>
<evidence type="ECO:0000313" key="2">
    <source>
        <dbReference type="EMBL" id="MFC4725336.1"/>
    </source>
</evidence>
<proteinExistence type="predicted"/>
<keyword evidence="1" id="KW-0472">Membrane</keyword>
<reference evidence="3" key="1">
    <citation type="journal article" date="2019" name="Int. J. Syst. Evol. Microbiol.">
        <title>The Global Catalogue of Microorganisms (GCM) 10K type strain sequencing project: providing services to taxonomists for standard genome sequencing and annotation.</title>
        <authorList>
            <consortium name="The Broad Institute Genomics Platform"/>
            <consortium name="The Broad Institute Genome Sequencing Center for Infectious Disease"/>
            <person name="Wu L."/>
            <person name="Ma J."/>
        </authorList>
    </citation>
    <scope>NUCLEOTIDE SEQUENCE [LARGE SCALE GENOMIC DNA]</scope>
    <source>
        <strain evidence="3">CCUG 62981</strain>
    </source>
</reference>
<dbReference type="Proteomes" id="UP001596024">
    <property type="component" value="Unassembled WGS sequence"/>
</dbReference>
<protein>
    <submittedName>
        <fullName evidence="2">Uncharacterized protein</fullName>
    </submittedName>
</protein>
<name>A0ABV9NDJ5_9PROT</name>
<dbReference type="RefSeq" id="WP_371392584.1">
    <property type="nucleotide sequence ID" value="NZ_CP163421.1"/>
</dbReference>